<dbReference type="RefSeq" id="WP_072550133.1">
    <property type="nucleotide sequence ID" value="NZ_CP021659.1"/>
</dbReference>
<gene>
    <name evidence="4" type="ORF">CCS41_09235</name>
</gene>
<evidence type="ECO:0008006" key="6">
    <source>
        <dbReference type="Google" id="ProtNLM"/>
    </source>
</evidence>
<reference evidence="4 5" key="1">
    <citation type="submission" date="2017-05" db="EMBL/GenBank/DDBJ databases">
        <title>Genome sequence of Candidatus Fukatsuia symbiotica and Candidatus Hamiltonella defensa from Acyrthosiphon pisum strain 5D.</title>
        <authorList>
            <person name="Patel V.A."/>
            <person name="Chevignon G."/>
            <person name="Russell J.A."/>
            <person name="Oliver K.M."/>
        </authorList>
    </citation>
    <scope>NUCLEOTIDE SEQUENCE [LARGE SCALE GENOMIC DNA]</scope>
    <source>
        <strain evidence="4 5">5D</strain>
    </source>
</reference>
<name>A0A2U8I9B4_9GAMM</name>
<dbReference type="KEGG" id="fsm:CCS41_09235"/>
<dbReference type="Pfam" id="PF05130">
    <property type="entry name" value="FlgN"/>
    <property type="match status" value="1"/>
</dbReference>
<dbReference type="Gene3D" id="1.20.58.300">
    <property type="entry name" value="FlgN-like"/>
    <property type="match status" value="1"/>
</dbReference>
<organism evidence="4 5">
    <name type="scientific">Candidatus Fukatsuia symbiotica</name>
    <dbReference type="NCBI Taxonomy" id="1878942"/>
    <lineage>
        <taxon>Bacteria</taxon>
        <taxon>Pseudomonadati</taxon>
        <taxon>Pseudomonadota</taxon>
        <taxon>Gammaproteobacteria</taxon>
        <taxon>Enterobacterales</taxon>
        <taxon>Yersiniaceae</taxon>
        <taxon>Candidatus Fukatsuia</taxon>
    </lineage>
</organism>
<accession>A0A2U8I9B4</accession>
<keyword evidence="3" id="KW-1005">Bacterial flagellum biogenesis</keyword>
<protein>
    <recommendedName>
        <fullName evidence="6">Flagellar protein FlgN</fullName>
    </recommendedName>
</protein>
<dbReference type="InterPro" id="IPR007809">
    <property type="entry name" value="FlgN-like"/>
</dbReference>
<dbReference type="SUPFAM" id="SSF140566">
    <property type="entry name" value="FlgN-like"/>
    <property type="match status" value="1"/>
</dbReference>
<evidence type="ECO:0000313" key="5">
    <source>
        <dbReference type="Proteomes" id="UP000261875"/>
    </source>
</evidence>
<comment type="similarity">
    <text evidence="2">Belongs to the FlgN family.</text>
</comment>
<proteinExistence type="inferred from homology"/>
<dbReference type="Proteomes" id="UP000261875">
    <property type="component" value="Chromosome"/>
</dbReference>
<comment type="function">
    <text evidence="1">Required for the efficient initiation of filament assembly.</text>
</comment>
<evidence type="ECO:0000313" key="4">
    <source>
        <dbReference type="EMBL" id="AWK14614.1"/>
    </source>
</evidence>
<evidence type="ECO:0000256" key="1">
    <source>
        <dbReference type="ARBA" id="ARBA00002397"/>
    </source>
</evidence>
<evidence type="ECO:0000256" key="3">
    <source>
        <dbReference type="ARBA" id="ARBA00022795"/>
    </source>
</evidence>
<dbReference type="InterPro" id="IPR036679">
    <property type="entry name" value="FlgN-like_sf"/>
</dbReference>
<dbReference type="AlphaFoldDB" id="A0A2U8I9B4"/>
<evidence type="ECO:0000256" key="2">
    <source>
        <dbReference type="ARBA" id="ARBA00007703"/>
    </source>
</evidence>
<dbReference type="EMBL" id="CP021659">
    <property type="protein sequence ID" value="AWK14614.1"/>
    <property type="molecule type" value="Genomic_DNA"/>
</dbReference>
<dbReference type="OrthoDB" id="6479984at2"/>
<dbReference type="GO" id="GO:0044780">
    <property type="term" value="P:bacterial-type flagellum assembly"/>
    <property type="evidence" value="ECO:0007669"/>
    <property type="project" value="InterPro"/>
</dbReference>
<keyword evidence="5" id="KW-1185">Reference proteome</keyword>
<dbReference type="STRING" id="1878942.GCA_900128755_01433"/>
<sequence>MNATQSLKQLLLTIQSDRKHYISLDKLLLTQRQCMITCNATKLLAVNERLSEIYHALSQTATERLALLKKLKVTADSKGMQILFQRLPEQYREHVTALWADLEQRVLSCQQKNLSNGKLISMQHDIFAPLLGYKEAFLYAG</sequence>